<comment type="caution">
    <text evidence="3">The sequence shown here is derived from an EMBL/GenBank/DDBJ whole genome shotgun (WGS) entry which is preliminary data.</text>
</comment>
<accession>A0AAV4Y3B0</accession>
<keyword evidence="4" id="KW-1185">Reference proteome</keyword>
<keyword evidence="2" id="KW-0472">Membrane</keyword>
<name>A0AAV4Y3B0_CAEEX</name>
<reference evidence="3 4" key="1">
    <citation type="submission" date="2021-06" db="EMBL/GenBank/DDBJ databases">
        <title>Caerostris extrusa draft genome.</title>
        <authorList>
            <person name="Kono N."/>
            <person name="Arakawa K."/>
        </authorList>
    </citation>
    <scope>NUCLEOTIDE SEQUENCE [LARGE SCALE GENOMIC DNA]</scope>
</reference>
<sequence>MAYHMSGNTPQYATTYEDRDELGSISIENAGLETHKSNSVKKREGKKSGKGKKQRKSRHIGLKIAICIFGGHVSGSFLSITDSFLFLSVCDCGPANRTVISFDAKHCQNGYLRSINWVFFPIKER</sequence>
<keyword evidence="2" id="KW-1133">Transmembrane helix</keyword>
<dbReference type="Proteomes" id="UP001054945">
    <property type="component" value="Unassembled WGS sequence"/>
</dbReference>
<evidence type="ECO:0000313" key="3">
    <source>
        <dbReference type="EMBL" id="GIZ01828.1"/>
    </source>
</evidence>
<organism evidence="3 4">
    <name type="scientific">Caerostris extrusa</name>
    <name type="common">Bark spider</name>
    <name type="synonym">Caerostris bankana</name>
    <dbReference type="NCBI Taxonomy" id="172846"/>
    <lineage>
        <taxon>Eukaryota</taxon>
        <taxon>Metazoa</taxon>
        <taxon>Ecdysozoa</taxon>
        <taxon>Arthropoda</taxon>
        <taxon>Chelicerata</taxon>
        <taxon>Arachnida</taxon>
        <taxon>Araneae</taxon>
        <taxon>Araneomorphae</taxon>
        <taxon>Entelegynae</taxon>
        <taxon>Araneoidea</taxon>
        <taxon>Araneidae</taxon>
        <taxon>Caerostris</taxon>
    </lineage>
</organism>
<protein>
    <submittedName>
        <fullName evidence="3">Uncharacterized protein</fullName>
    </submittedName>
</protein>
<feature type="region of interest" description="Disordered" evidence="1">
    <location>
        <begin position="28"/>
        <end position="57"/>
    </location>
</feature>
<dbReference type="EMBL" id="BPLR01018729">
    <property type="protein sequence ID" value="GIZ01828.1"/>
    <property type="molecule type" value="Genomic_DNA"/>
</dbReference>
<proteinExistence type="predicted"/>
<evidence type="ECO:0000256" key="2">
    <source>
        <dbReference type="SAM" id="Phobius"/>
    </source>
</evidence>
<evidence type="ECO:0000256" key="1">
    <source>
        <dbReference type="SAM" id="MobiDB-lite"/>
    </source>
</evidence>
<keyword evidence="2" id="KW-0812">Transmembrane</keyword>
<evidence type="ECO:0000313" key="4">
    <source>
        <dbReference type="Proteomes" id="UP001054945"/>
    </source>
</evidence>
<gene>
    <name evidence="3" type="ORF">CEXT_44541</name>
</gene>
<feature type="transmembrane region" description="Helical" evidence="2">
    <location>
        <begin position="60"/>
        <end position="80"/>
    </location>
</feature>
<dbReference type="AlphaFoldDB" id="A0AAV4Y3B0"/>
<feature type="compositionally biased region" description="Basic residues" evidence="1">
    <location>
        <begin position="38"/>
        <end position="57"/>
    </location>
</feature>